<dbReference type="InterPro" id="IPR058240">
    <property type="entry name" value="rSAM_sf"/>
</dbReference>
<dbReference type="EMBL" id="JARFPK010000074">
    <property type="protein sequence ID" value="MDF0591855.1"/>
    <property type="molecule type" value="Genomic_DNA"/>
</dbReference>
<keyword evidence="3" id="KW-0378">Hydrolase</keyword>
<organism evidence="9 10">
    <name type="scientific">Candidatus Methanocrinis natronophilus</name>
    <dbReference type="NCBI Taxonomy" id="3033396"/>
    <lineage>
        <taxon>Archaea</taxon>
        <taxon>Methanobacteriati</taxon>
        <taxon>Methanobacteriota</taxon>
        <taxon>Stenosarchaea group</taxon>
        <taxon>Methanomicrobia</taxon>
        <taxon>Methanotrichales</taxon>
        <taxon>Methanotrichaceae</taxon>
        <taxon>Methanocrinis</taxon>
    </lineage>
</organism>
<dbReference type="Pfam" id="PF04055">
    <property type="entry name" value="Radical_SAM"/>
    <property type="match status" value="1"/>
</dbReference>
<dbReference type="InterPro" id="IPR040086">
    <property type="entry name" value="MJ0683-like"/>
</dbReference>
<feature type="compositionally biased region" description="Basic and acidic residues" evidence="7">
    <location>
        <begin position="977"/>
        <end position="986"/>
    </location>
</feature>
<dbReference type="InterPro" id="IPR007197">
    <property type="entry name" value="rSAM"/>
</dbReference>
<feature type="compositionally biased region" description="Basic and acidic residues" evidence="7">
    <location>
        <begin position="927"/>
        <end position="940"/>
    </location>
</feature>
<dbReference type="InterPro" id="IPR051620">
    <property type="entry name" value="ORF904-like_C"/>
</dbReference>
<evidence type="ECO:0000256" key="4">
    <source>
        <dbReference type="ARBA" id="ARBA00022840"/>
    </source>
</evidence>
<keyword evidence="4" id="KW-0067">ATP-binding</keyword>
<comment type="caution">
    <text evidence="9">The sequence shown here is derived from an EMBL/GenBank/DDBJ whole genome shotgun (WGS) entry which is preliminary data.</text>
</comment>
<protein>
    <submittedName>
        <fullName evidence="9">Phage/plasmid primase, P4 family</fullName>
    </submittedName>
</protein>
<dbReference type="SFLD" id="SFLDG01084">
    <property type="entry name" value="Uncharacterised_Radical_SAM_Su"/>
    <property type="match status" value="1"/>
</dbReference>
<dbReference type="InterPro" id="IPR006500">
    <property type="entry name" value="Helicase_put_C_phage/plasmid"/>
</dbReference>
<dbReference type="InterPro" id="IPR045455">
    <property type="entry name" value="NrS-1_pol-like_helicase"/>
</dbReference>
<evidence type="ECO:0000256" key="6">
    <source>
        <dbReference type="ARBA" id="ARBA00023014"/>
    </source>
</evidence>
<dbReference type="SUPFAM" id="SSF102114">
    <property type="entry name" value="Radical SAM enzymes"/>
    <property type="match status" value="1"/>
</dbReference>
<evidence type="ECO:0000313" key="10">
    <source>
        <dbReference type="Proteomes" id="UP001220010"/>
    </source>
</evidence>
<dbReference type="PANTHER" id="PTHR35372">
    <property type="entry name" value="ATP BINDING PROTEIN-RELATED"/>
    <property type="match status" value="1"/>
</dbReference>
<evidence type="ECO:0000256" key="1">
    <source>
        <dbReference type="ARBA" id="ARBA00022723"/>
    </source>
</evidence>
<dbReference type="PROSITE" id="PS51206">
    <property type="entry name" value="SF3_HELICASE_1"/>
    <property type="match status" value="1"/>
</dbReference>
<gene>
    <name evidence="9" type="ORF">P0O15_11875</name>
</gene>
<evidence type="ECO:0000256" key="5">
    <source>
        <dbReference type="ARBA" id="ARBA00023004"/>
    </source>
</evidence>
<evidence type="ECO:0000313" key="9">
    <source>
        <dbReference type="EMBL" id="MDF0591855.1"/>
    </source>
</evidence>
<accession>A0ABT5XAV4</accession>
<feature type="domain" description="SF3 helicase" evidence="8">
    <location>
        <begin position="514"/>
        <end position="687"/>
    </location>
</feature>
<feature type="region of interest" description="Disordered" evidence="7">
    <location>
        <begin position="959"/>
        <end position="986"/>
    </location>
</feature>
<dbReference type="InterPro" id="IPR014818">
    <property type="entry name" value="Phage/plasmid_primase_P4_C"/>
</dbReference>
<keyword evidence="2" id="KW-0547">Nucleotide-binding</keyword>
<evidence type="ECO:0000259" key="8">
    <source>
        <dbReference type="PROSITE" id="PS51206"/>
    </source>
</evidence>
<name>A0ABT5XAV4_9EURY</name>
<evidence type="ECO:0000256" key="7">
    <source>
        <dbReference type="SAM" id="MobiDB-lite"/>
    </source>
</evidence>
<sequence>MGTATGGRGGRRRVTTFLSFDRAEILRALAVYHQPGDVVELRIPKAGRARTISGYFDDFGILADSVVGLSDDRDVIKAGGVYITLHQIDDRLLSRSTNRYKKNAETATSDGDVIRLRWLPVDCDPHRPAGIPSSDEEHEAAIAKTREIRDWLIGRGWLASAFVVADSGNGAHLPVRIDLEPSGENVDLVKRCLAALDFIFSDEEVKIDLTTYNPARIWKLPGTKARKGDATEERPHRTARLLEVPEALEPVPRDRLEALARLLPRDEPAKGYPQGGDDFDPGAWTEDHGLKVSRVKGWAGGVLAELEVCPFNPDHRRTARIGRLPSGARYFGCFHDGCRGNDWRSLRNLLEPDRVRALTPAAQRDAELTAAPEAAAVFHLSSFGDYDENGRFCFSRAKAARSISDKMDLAMETIGGDIHLFNGQVYVPTGEVTISNTLYSVGGDHVTRFTVKEVLDRLRAEYGLTLVRFNPDPYLLGVRNGVIDLRTGEFRDYRPDDLLTDRIDVAYDPAAKCPRFLRFLEEVQPNVIDRLTLVDWFPATAIRKPLPYVIFLLGIGRNGKGVYERLMKRFFGDESCSSMMLDEIKRTVFAAGALHNKRLWIASEQQGSKKKASIGTSFIKLVSGAGTVDADVKNRARIRFEAFFQTVVDTNTMPPIEDTSRGWMERFCKQSLPFIFVDDPDPDNPLERQKDPHLLDKLTTDEELSGILNLLIWRAREICETERIIKRPASDLFDEYTRQSASLSTFWDEFCDYDPGTPSLQIPTADIYEAYKRWCSHLVGEVVSENWFGAYLKRQCGGIDPKRRMVNRQRARYYPGLLFDKDKLDAAVESLDSERTTPAHHCPSITQQHITGTNINKDSCPTCPTNLWDYIIERFGSSPVDKREISLSLGDFSQIGRFVGYIGQTDNKRSSSENPDGQVLGFVGQNDGHDEEKDGEKETCDSSGAVYVSISEEMAEARRREAEKAAKFVTPMPKPSESNDDHRPHPIWHEGDPIPRYEGYGSSGKGGILYQPGGPAFEYSPWAINVAKSCSFGCCYCFAPPLMNKTKAYFHCIPDPKKNILQSIHRGMKKALAAGCRIDRVHLTFVGDFYDPASWNKDEFASHEEQTRAIIEAIHSHGVGIQVLTKSGMAATRDFDLYRPGDWFGVTITTWDPDEVSEWEKKAASTADRMEALAVAHSMGISTYVSLEPVISAAGALEAIRQTHQYVDRYMVGKMTADSRNENRDKMKSTIKSVDWRKFTAEMVALMDELGCDYYVKDSLQQFLPDGHPDESSPPKKRGILPPPGEDDGLIFNLSMTFWRDLDRRHNGLKVRDLMEELGYASDKAAMALDLLRRRGWVEDGEGRL</sequence>
<dbReference type="Gene3D" id="3.40.50.300">
    <property type="entry name" value="P-loop containing nucleotide triphosphate hydrolases"/>
    <property type="match status" value="1"/>
</dbReference>
<dbReference type="RefSeq" id="WP_316967578.1">
    <property type="nucleotide sequence ID" value="NZ_JARFPK010000074.1"/>
</dbReference>
<dbReference type="InterPro" id="IPR027417">
    <property type="entry name" value="P-loop_NTPase"/>
</dbReference>
<feature type="region of interest" description="Disordered" evidence="7">
    <location>
        <begin position="906"/>
        <end position="942"/>
    </location>
</feature>
<dbReference type="Gene3D" id="3.80.30.30">
    <property type="match status" value="1"/>
</dbReference>
<dbReference type="Pfam" id="PF19263">
    <property type="entry name" value="DUF5906"/>
    <property type="match status" value="1"/>
</dbReference>
<dbReference type="Pfam" id="PF08706">
    <property type="entry name" value="D5_N"/>
    <property type="match status" value="1"/>
</dbReference>
<dbReference type="SMART" id="SM00885">
    <property type="entry name" value="D5_N"/>
    <property type="match status" value="1"/>
</dbReference>
<keyword evidence="1" id="KW-0479">Metal-binding</keyword>
<reference evidence="9 10" key="1">
    <citation type="submission" date="2023-03" db="EMBL/GenBank/DDBJ databases">
        <title>WGS of Methanotrichaceae archaeon Mx.</title>
        <authorList>
            <person name="Sorokin D.Y."/>
            <person name="Merkel A.Y."/>
        </authorList>
    </citation>
    <scope>NUCLEOTIDE SEQUENCE [LARGE SCALE GENOMIC DNA]</scope>
    <source>
        <strain evidence="9 10">Mx</strain>
    </source>
</reference>
<dbReference type="SFLD" id="SFLDS00029">
    <property type="entry name" value="Radical_SAM"/>
    <property type="match status" value="1"/>
</dbReference>
<feature type="region of interest" description="Disordered" evidence="7">
    <location>
        <begin position="1264"/>
        <end position="1286"/>
    </location>
</feature>
<evidence type="ECO:0000256" key="3">
    <source>
        <dbReference type="ARBA" id="ARBA00022801"/>
    </source>
</evidence>
<dbReference type="PANTHER" id="PTHR35372:SF2">
    <property type="entry name" value="SF3 HELICASE DOMAIN-CONTAINING PROTEIN"/>
    <property type="match status" value="1"/>
</dbReference>
<proteinExistence type="predicted"/>
<dbReference type="InterPro" id="IPR014015">
    <property type="entry name" value="Helicase_SF3_DNA-vir"/>
</dbReference>
<evidence type="ECO:0000256" key="2">
    <source>
        <dbReference type="ARBA" id="ARBA00022741"/>
    </source>
</evidence>
<keyword evidence="5" id="KW-0408">Iron</keyword>
<keyword evidence="6" id="KW-0411">Iron-sulfur</keyword>
<dbReference type="NCBIfam" id="TIGR01613">
    <property type="entry name" value="primase_Cterm"/>
    <property type="match status" value="1"/>
</dbReference>
<dbReference type="Proteomes" id="UP001220010">
    <property type="component" value="Unassembled WGS sequence"/>
</dbReference>
<keyword evidence="10" id="KW-1185">Reference proteome</keyword>
<feature type="non-terminal residue" evidence="9">
    <location>
        <position position="1345"/>
    </location>
</feature>